<proteinExistence type="predicted"/>
<evidence type="ECO:0000313" key="2">
    <source>
        <dbReference type="EMBL" id="AFU98379.1"/>
    </source>
</evidence>
<keyword evidence="3" id="KW-1185">Reference proteome</keyword>
<keyword evidence="2" id="KW-0808">Transferase</keyword>
<dbReference type="AlphaFoldDB" id="K4KGZ6"/>
<dbReference type="PANTHER" id="PTHR30068">
    <property type="entry name" value="URONATE ISOMERASE"/>
    <property type="match status" value="1"/>
</dbReference>
<dbReference type="GO" id="GO:0019698">
    <property type="term" value="P:D-galacturonate catabolic process"/>
    <property type="evidence" value="ECO:0007669"/>
    <property type="project" value="TreeGrafter"/>
</dbReference>
<dbReference type="EMBL" id="CP003746">
    <property type="protein sequence ID" value="AFU98379.1"/>
    <property type="molecule type" value="Genomic_DNA"/>
</dbReference>
<feature type="domain" description="Phospholipid/glycerol acyltransferase" evidence="1">
    <location>
        <begin position="88"/>
        <end position="191"/>
    </location>
</feature>
<dbReference type="Proteomes" id="UP000000466">
    <property type="component" value="Chromosome"/>
</dbReference>
<dbReference type="Pfam" id="PF01553">
    <property type="entry name" value="Acyltransferase"/>
    <property type="match status" value="1"/>
</dbReference>
<organism evidence="2 3">
    <name type="scientific">Simiduia agarivorans (strain DSM 21679 / JCM 13881 / BCRC 17597 / SA1)</name>
    <dbReference type="NCBI Taxonomy" id="1117647"/>
    <lineage>
        <taxon>Bacteria</taxon>
        <taxon>Pseudomonadati</taxon>
        <taxon>Pseudomonadota</taxon>
        <taxon>Gammaproteobacteria</taxon>
        <taxon>Cellvibrionales</taxon>
        <taxon>Cellvibrionaceae</taxon>
        <taxon>Simiduia</taxon>
    </lineage>
</organism>
<accession>K4KGZ6</accession>
<dbReference type="HOGENOM" id="CLU_061982_0_0_6"/>
<dbReference type="PANTHER" id="PTHR30068:SF3">
    <property type="entry name" value="PHOSPHOLIPID_GLYCEROL ACYLTRANSFERASE DOMAIN-CONTAINING PROTEIN"/>
    <property type="match status" value="1"/>
</dbReference>
<keyword evidence="2" id="KW-0012">Acyltransferase</keyword>
<evidence type="ECO:0000259" key="1">
    <source>
        <dbReference type="Pfam" id="PF01553"/>
    </source>
</evidence>
<reference evidence="2 3" key="1">
    <citation type="journal article" date="2013" name="Genome Announc.">
        <title>Complete genome sequence of Simiduia agarivorans SA1(T), a marine bacterium able to degrade a variety of polysaccharides.</title>
        <authorList>
            <person name="Lin S.Y."/>
            <person name="Shieh W.Y."/>
            <person name="Chen J.S."/>
            <person name="Tang S.L."/>
        </authorList>
    </citation>
    <scope>NUCLEOTIDE SEQUENCE [LARGE SCALE GENOMIC DNA]</scope>
    <source>
        <strain evidence="3">DSM 21679 / JCM 13881 / BCRC 17597 / SA1</strain>
    </source>
</reference>
<dbReference type="InterPro" id="IPR002123">
    <property type="entry name" value="Plipid/glycerol_acylTrfase"/>
</dbReference>
<dbReference type="STRING" id="1117647.M5M_05910"/>
<dbReference type="GO" id="GO:0042840">
    <property type="term" value="P:D-glucuronate catabolic process"/>
    <property type="evidence" value="ECO:0007669"/>
    <property type="project" value="TreeGrafter"/>
</dbReference>
<sequence length="384" mass="43459">MSDFDDIRPYRDDEVAPTLARIVDNPELHSAIAALFYPRLSRLAGWALKPLVKRKLQQQFAGIDTVDGLQELVSKYLRAMLDEQSRGVSFSGLESLDRNQAYLFTSNHRDIAMDPAMVNWVLYINEFQTLQIAIGDNLLTKPYVSDIMRLNKSFIVNRSAKAPREKLKAAKYLSSYIHHVVREEKSNVWIAQREGRAKDGRDKTNPAVISMFALNRPKPQPLSEYIAELNLVPVSISYEWDPCDIAKSRELYMLQTEGSYQKGEHEDVESIAQGIKGYKGAIHLAFGNVIKGDYESTDAVAAEVDRQILSNYFLHASNCMAYTMLTGRVPDVIFGTEGKRFDPAQHPCVKKELERRVQGMPDLQRDLLLGIYANPVHARLDAGH</sequence>
<dbReference type="KEGG" id="saga:M5M_05910"/>
<gene>
    <name evidence="2" type="ordered locus">M5M_05910</name>
</gene>
<protein>
    <submittedName>
        <fullName evidence="2">Acyltransferase domain-containing protein</fullName>
    </submittedName>
</protein>
<dbReference type="SUPFAM" id="SSF69593">
    <property type="entry name" value="Glycerol-3-phosphate (1)-acyltransferase"/>
    <property type="match status" value="1"/>
</dbReference>
<dbReference type="eggNOG" id="COG0204">
    <property type="taxonomic scope" value="Bacteria"/>
</dbReference>
<dbReference type="GO" id="GO:0016746">
    <property type="term" value="F:acyltransferase activity"/>
    <property type="evidence" value="ECO:0007669"/>
    <property type="project" value="UniProtKB-KW"/>
</dbReference>
<evidence type="ECO:0000313" key="3">
    <source>
        <dbReference type="Proteomes" id="UP000000466"/>
    </source>
</evidence>
<dbReference type="OrthoDB" id="1078132at2"/>
<dbReference type="RefSeq" id="WP_015046552.1">
    <property type="nucleotide sequence ID" value="NC_018868.3"/>
</dbReference>
<name>K4KGZ6_SIMAS</name>